<reference evidence="18 19" key="1">
    <citation type="journal article" date="2020" name="Mol. Biol. Evol.">
        <title>Distinct Expression and Methylation Patterns for Genes with Different Fates following a Single Whole-Genome Duplication in Flowering Plants.</title>
        <authorList>
            <person name="Shi T."/>
            <person name="Rahmani R.S."/>
            <person name="Gugger P.F."/>
            <person name="Wang M."/>
            <person name="Li H."/>
            <person name="Zhang Y."/>
            <person name="Li Z."/>
            <person name="Wang Q."/>
            <person name="Van de Peer Y."/>
            <person name="Marchal K."/>
            <person name="Chen J."/>
        </authorList>
    </citation>
    <scope>NUCLEOTIDE SEQUENCE [LARGE SCALE GENOMIC DNA]</scope>
    <source>
        <tissue evidence="18">Leaf</tissue>
    </source>
</reference>
<dbReference type="SUPFAM" id="SSF52047">
    <property type="entry name" value="RNI-like"/>
    <property type="match status" value="1"/>
</dbReference>
<feature type="binding site" evidence="14">
    <location>
        <position position="580"/>
    </location>
    <ligand>
        <name>ATP</name>
        <dbReference type="ChEBI" id="CHEBI:30616"/>
    </ligand>
</feature>
<dbReference type="FunFam" id="3.80.10.10:FF:000077">
    <property type="entry name" value="LRR receptor-like serine/threonine-protein kinase ERL1"/>
    <property type="match status" value="1"/>
</dbReference>
<dbReference type="FunFam" id="1.10.510.10:FF:001424">
    <property type="entry name" value="Protein kinase superfamily protein"/>
    <property type="match status" value="1"/>
</dbReference>
<keyword evidence="19" id="KW-1185">Reference proteome</keyword>
<evidence type="ECO:0000256" key="11">
    <source>
        <dbReference type="ARBA" id="ARBA00022989"/>
    </source>
</evidence>
<evidence type="ECO:0000259" key="17">
    <source>
        <dbReference type="PROSITE" id="PS50011"/>
    </source>
</evidence>
<keyword evidence="9" id="KW-0418">Kinase</keyword>
<dbReference type="Gene3D" id="1.10.510.10">
    <property type="entry name" value="Transferase(Phosphotransferase) domain 1"/>
    <property type="match status" value="1"/>
</dbReference>
<dbReference type="InterPro" id="IPR050647">
    <property type="entry name" value="Plant_LRR-RLKs"/>
</dbReference>
<evidence type="ECO:0000256" key="6">
    <source>
        <dbReference type="ARBA" id="ARBA00022729"/>
    </source>
</evidence>
<evidence type="ECO:0000313" key="19">
    <source>
        <dbReference type="Proteomes" id="UP000607653"/>
    </source>
</evidence>
<dbReference type="PANTHER" id="PTHR48056">
    <property type="entry name" value="LRR RECEPTOR-LIKE SERINE/THREONINE-PROTEIN KINASE-RELATED"/>
    <property type="match status" value="1"/>
</dbReference>
<evidence type="ECO:0000313" key="18">
    <source>
        <dbReference type="EMBL" id="DAD44581.1"/>
    </source>
</evidence>
<evidence type="ECO:0000256" key="7">
    <source>
        <dbReference type="ARBA" id="ARBA00022737"/>
    </source>
</evidence>
<evidence type="ECO:0000256" key="15">
    <source>
        <dbReference type="SAM" id="Phobius"/>
    </source>
</evidence>
<dbReference type="InterPro" id="IPR008271">
    <property type="entry name" value="Ser/Thr_kinase_AS"/>
</dbReference>
<comment type="caution">
    <text evidence="18">The sequence shown here is derived from an EMBL/GenBank/DDBJ whole genome shotgun (WGS) entry which is preliminary data.</text>
</comment>
<evidence type="ECO:0000256" key="9">
    <source>
        <dbReference type="ARBA" id="ARBA00022777"/>
    </source>
</evidence>
<evidence type="ECO:0000256" key="14">
    <source>
        <dbReference type="PROSITE-ProRule" id="PRU10141"/>
    </source>
</evidence>
<feature type="chain" id="PRO_5032684341" description="Protein kinase domain-containing protein" evidence="16">
    <location>
        <begin position="32"/>
        <end position="752"/>
    </location>
</feature>
<dbReference type="FunFam" id="3.80.10.10:FF:001670">
    <property type="entry name" value="Putative leucine-rich repeat receptor-like protein kinase family protein"/>
    <property type="match status" value="1"/>
</dbReference>
<keyword evidence="3" id="KW-0433">Leucine-rich repeat</keyword>
<dbReference type="FunFam" id="3.80.10.10:FF:001519">
    <property type="entry name" value="Highly similar to receptor-like protein kinase"/>
    <property type="match status" value="1"/>
</dbReference>
<dbReference type="InterPro" id="IPR011009">
    <property type="entry name" value="Kinase-like_dom_sf"/>
</dbReference>
<evidence type="ECO:0000256" key="16">
    <source>
        <dbReference type="SAM" id="SignalP"/>
    </source>
</evidence>
<dbReference type="FunFam" id="3.30.200.20:FF:000512">
    <property type="entry name" value="Receptor-like protein kinase HSL1"/>
    <property type="match status" value="1"/>
</dbReference>
<feature type="domain" description="Protein kinase" evidence="17">
    <location>
        <begin position="550"/>
        <end position="752"/>
    </location>
</feature>
<dbReference type="PROSITE" id="PS00108">
    <property type="entry name" value="PROTEIN_KINASE_ST"/>
    <property type="match status" value="1"/>
</dbReference>
<dbReference type="Pfam" id="PF13855">
    <property type="entry name" value="LRR_8"/>
    <property type="match status" value="2"/>
</dbReference>
<dbReference type="SMART" id="SM00220">
    <property type="entry name" value="S_TKc"/>
    <property type="match status" value="1"/>
</dbReference>
<dbReference type="GO" id="GO:0016020">
    <property type="term" value="C:membrane"/>
    <property type="evidence" value="ECO:0007669"/>
    <property type="project" value="UniProtKB-SubCell"/>
</dbReference>
<dbReference type="InterPro" id="IPR000719">
    <property type="entry name" value="Prot_kinase_dom"/>
</dbReference>
<dbReference type="InterPro" id="IPR001611">
    <property type="entry name" value="Leu-rich_rpt"/>
</dbReference>
<dbReference type="Pfam" id="PF08263">
    <property type="entry name" value="LRRNT_2"/>
    <property type="match status" value="1"/>
</dbReference>
<comment type="similarity">
    <text evidence="2">Belongs to the protein kinase superfamily. Ser/Thr protein kinase family.</text>
</comment>
<dbReference type="PANTHER" id="PTHR48056:SF29">
    <property type="entry name" value="RECEPTOR-LIKE PROTEIN KINASE HSL1"/>
    <property type="match status" value="1"/>
</dbReference>
<dbReference type="Gene3D" id="3.80.10.10">
    <property type="entry name" value="Ribonuclease Inhibitor"/>
    <property type="match status" value="4"/>
</dbReference>
<sequence length="752" mass="83755">MSTIPSTSLGISRPLFASLLLLFFLPLQAISQTTYDEQSILLKLKQDWKNQPPMDSWKSSLPFCNWTGITCDNGSVTGISFGNWNINGPIPPIICNLSNLNHLDLTLNYITGEFPTFLYNCSKLVYLDLSQNYFVGRIPDDIHRLSRLTYLNLEANNFTGDIPAAIGRLSELKTLSLVQNLFNGTFPPEIGDLSNLEFLQMAYNGFLPSRLPVQFGRLKKLTLLWMASTNLIGEIPESIGNITELQHLDLSVNNMNGSIPGSVFLLNKLKNLYLYNNKFSGEIPRRIECLSLNNLDISINKLTGPIPEDFGKLNKLQYLFMYYNRLSGEIPASIGRLPALKDIRLFNNNFTGVLPPDLGLYSKLISLEVSNNRLTGKLPDHLCAGGVLTGVSLFSNHLSGEVSASLGNCNSLTDIQLYNNGFSGEFPANLWSSINLTTLMISNNSFSGKLPSKLAWNLTRLEISYNRFSANVFLNLRVCTSQPQESQKLSPRLLAIIITFSGLVFLVALLSALLLVRDCRRRKHGRDLAKWKLTSFQRLAFTESIIVSNLTDRNLIGGGGSGKVYRVPFGQSGGEVVAVKRIWNNGKLEEKLEKEFEAEVKILGIIRHSNIVKLMCCICSEKSRLLVYEFMENGSLDRWLHGKKRGLLPSGGSIHDAILDWPRRLQIAIGAANGLSYMHHDCRSPIIHRDVKSSNILLDSDFSAKIADFGLAKMLIKRGDPESMSAVAGSYGYFAPGKCYYNIITQVLHGQF</sequence>
<organism evidence="18 19">
    <name type="scientific">Nelumbo nucifera</name>
    <name type="common">Sacred lotus</name>
    <dbReference type="NCBI Taxonomy" id="4432"/>
    <lineage>
        <taxon>Eukaryota</taxon>
        <taxon>Viridiplantae</taxon>
        <taxon>Streptophyta</taxon>
        <taxon>Embryophyta</taxon>
        <taxon>Tracheophyta</taxon>
        <taxon>Spermatophyta</taxon>
        <taxon>Magnoliopsida</taxon>
        <taxon>Proteales</taxon>
        <taxon>Nelumbonaceae</taxon>
        <taxon>Nelumbo</taxon>
    </lineage>
</organism>
<dbReference type="Proteomes" id="UP000607653">
    <property type="component" value="Unassembled WGS sequence"/>
</dbReference>
<evidence type="ECO:0000256" key="12">
    <source>
        <dbReference type="ARBA" id="ARBA00023136"/>
    </source>
</evidence>
<protein>
    <recommendedName>
        <fullName evidence="17">Protein kinase domain-containing protein</fullName>
    </recommendedName>
</protein>
<dbReference type="SUPFAM" id="SSF56112">
    <property type="entry name" value="Protein kinase-like (PK-like)"/>
    <property type="match status" value="1"/>
</dbReference>
<keyword evidence="7" id="KW-0677">Repeat</keyword>
<accession>A0A822ZM30</accession>
<evidence type="ECO:0000256" key="4">
    <source>
        <dbReference type="ARBA" id="ARBA00022679"/>
    </source>
</evidence>
<dbReference type="EMBL" id="DUZY01000007">
    <property type="protein sequence ID" value="DAD44581.1"/>
    <property type="molecule type" value="Genomic_DNA"/>
</dbReference>
<feature type="signal peptide" evidence="16">
    <location>
        <begin position="1"/>
        <end position="31"/>
    </location>
</feature>
<feature type="transmembrane region" description="Helical" evidence="15">
    <location>
        <begin position="493"/>
        <end position="516"/>
    </location>
</feature>
<keyword evidence="4" id="KW-0808">Transferase</keyword>
<keyword evidence="13" id="KW-0325">Glycoprotein</keyword>
<dbReference type="SUPFAM" id="SSF52058">
    <property type="entry name" value="L domain-like"/>
    <property type="match status" value="1"/>
</dbReference>
<gene>
    <name evidence="18" type="ORF">HUJ06_002810</name>
</gene>
<keyword evidence="12 15" id="KW-0472">Membrane</keyword>
<dbReference type="PROSITE" id="PS00107">
    <property type="entry name" value="PROTEIN_KINASE_ATP"/>
    <property type="match status" value="1"/>
</dbReference>
<proteinExistence type="inferred from homology"/>
<comment type="subcellular location">
    <subcellularLocation>
        <location evidence="1">Membrane</location>
        <topology evidence="1">Single-pass type I membrane protein</topology>
    </subcellularLocation>
</comment>
<evidence type="ECO:0000256" key="3">
    <source>
        <dbReference type="ARBA" id="ARBA00022614"/>
    </source>
</evidence>
<dbReference type="GO" id="GO:0004672">
    <property type="term" value="F:protein kinase activity"/>
    <property type="evidence" value="ECO:0007669"/>
    <property type="project" value="InterPro"/>
</dbReference>
<evidence type="ECO:0000256" key="2">
    <source>
        <dbReference type="ARBA" id="ARBA00008684"/>
    </source>
</evidence>
<dbReference type="InterPro" id="IPR032675">
    <property type="entry name" value="LRR_dom_sf"/>
</dbReference>
<keyword evidence="8 14" id="KW-0547">Nucleotide-binding</keyword>
<keyword evidence="10 14" id="KW-0067">ATP-binding</keyword>
<dbReference type="Pfam" id="PF00560">
    <property type="entry name" value="LRR_1"/>
    <property type="match status" value="3"/>
</dbReference>
<evidence type="ECO:0000256" key="10">
    <source>
        <dbReference type="ARBA" id="ARBA00022840"/>
    </source>
</evidence>
<dbReference type="PROSITE" id="PS50011">
    <property type="entry name" value="PROTEIN_KINASE_DOM"/>
    <property type="match status" value="1"/>
</dbReference>
<dbReference type="InterPro" id="IPR017441">
    <property type="entry name" value="Protein_kinase_ATP_BS"/>
</dbReference>
<dbReference type="GO" id="GO:0005524">
    <property type="term" value="F:ATP binding"/>
    <property type="evidence" value="ECO:0007669"/>
    <property type="project" value="UniProtKB-UniRule"/>
</dbReference>
<keyword evidence="6 16" id="KW-0732">Signal</keyword>
<dbReference type="Pfam" id="PF00069">
    <property type="entry name" value="Pkinase"/>
    <property type="match status" value="1"/>
</dbReference>
<evidence type="ECO:0000256" key="13">
    <source>
        <dbReference type="ARBA" id="ARBA00023180"/>
    </source>
</evidence>
<keyword evidence="11 15" id="KW-1133">Transmembrane helix</keyword>
<dbReference type="InterPro" id="IPR013210">
    <property type="entry name" value="LRR_N_plant-typ"/>
</dbReference>
<dbReference type="AlphaFoldDB" id="A0A822ZM30"/>
<keyword evidence="5 15" id="KW-0812">Transmembrane</keyword>
<evidence type="ECO:0000256" key="1">
    <source>
        <dbReference type="ARBA" id="ARBA00004479"/>
    </source>
</evidence>
<evidence type="ECO:0000256" key="8">
    <source>
        <dbReference type="ARBA" id="ARBA00022741"/>
    </source>
</evidence>
<evidence type="ECO:0000256" key="5">
    <source>
        <dbReference type="ARBA" id="ARBA00022692"/>
    </source>
</evidence>
<name>A0A822ZM30_NELNU</name>